<name>A0A7L7Z426_9MICO</name>
<evidence type="ECO:0000313" key="3">
    <source>
        <dbReference type="Proteomes" id="UP000516660"/>
    </source>
</evidence>
<feature type="compositionally biased region" description="Low complexity" evidence="1">
    <location>
        <begin position="23"/>
        <end position="41"/>
    </location>
</feature>
<dbReference type="Proteomes" id="UP000516660">
    <property type="component" value="Chromosome"/>
</dbReference>
<accession>A0A7L7Z426</accession>
<dbReference type="AlphaFoldDB" id="A0A7L7Z426"/>
<sequence length="90" mass="9735">MHEHDDHAEHADQAEPADHADEPTTTTAPDGAAPADDQPTPEAVEEFERLAVLRMGGEDIDGALDALPDEDAREVAEIAIDRVVRGYDHL</sequence>
<proteinExistence type="predicted"/>
<evidence type="ECO:0000256" key="1">
    <source>
        <dbReference type="SAM" id="MobiDB-lite"/>
    </source>
</evidence>
<organism evidence="2 3">
    <name type="scientific">Clavibacter zhangzhiyongii</name>
    <dbReference type="NCBI Taxonomy" id="2768071"/>
    <lineage>
        <taxon>Bacteria</taxon>
        <taxon>Bacillati</taxon>
        <taxon>Actinomycetota</taxon>
        <taxon>Actinomycetes</taxon>
        <taxon>Micrococcales</taxon>
        <taxon>Microbacteriaceae</taxon>
        <taxon>Clavibacter</taxon>
    </lineage>
</organism>
<feature type="region of interest" description="Disordered" evidence="1">
    <location>
        <begin position="1"/>
        <end position="45"/>
    </location>
</feature>
<reference evidence="2 3" key="1">
    <citation type="submission" date="2020-08" db="EMBL/GenBank/DDBJ databases">
        <title>Description of Clavibacter zhangzhiyonge sp. nov., a phytopathogenic actinobacterium isolated from barley seeds, causing leaf brown spot and decline.</title>
        <authorList>
            <person name="Tian Q."/>
            <person name="Chuan J."/>
            <person name="Zhao W."/>
            <person name="Li X."/>
        </authorList>
    </citation>
    <scope>NUCLEOTIDE SEQUENCE [LARGE SCALE GENOMIC DNA]</scope>
    <source>
        <strain evidence="2 3">DM1</strain>
    </source>
</reference>
<evidence type="ECO:0000313" key="2">
    <source>
        <dbReference type="EMBL" id="QOD44409.1"/>
    </source>
</evidence>
<keyword evidence="3" id="KW-1185">Reference proteome</keyword>
<dbReference type="KEGG" id="czh:H9X71_03410"/>
<dbReference type="EMBL" id="CP061274">
    <property type="protein sequence ID" value="QOD44409.1"/>
    <property type="molecule type" value="Genomic_DNA"/>
</dbReference>
<gene>
    <name evidence="2" type="ORF">H9X71_03410</name>
</gene>
<feature type="compositionally biased region" description="Basic and acidic residues" evidence="1">
    <location>
        <begin position="1"/>
        <end position="22"/>
    </location>
</feature>
<protein>
    <submittedName>
        <fullName evidence="2">Uncharacterized protein</fullName>
    </submittedName>
</protein>
<dbReference type="RefSeq" id="WP_191148331.1">
    <property type="nucleotide sequence ID" value="NZ_CP061274.1"/>
</dbReference>